<dbReference type="InterPro" id="IPR011051">
    <property type="entry name" value="RmlC_Cupin_sf"/>
</dbReference>
<dbReference type="InterPro" id="IPR013096">
    <property type="entry name" value="Cupin_2"/>
</dbReference>
<dbReference type="InterPro" id="IPR014710">
    <property type="entry name" value="RmlC-like_jellyroll"/>
</dbReference>
<dbReference type="PANTHER" id="PTHR37694:SF1">
    <property type="entry name" value="SLR8022 PROTEIN"/>
    <property type="match status" value="1"/>
</dbReference>
<dbReference type="Proteomes" id="UP000326509">
    <property type="component" value="Unassembled WGS sequence"/>
</dbReference>
<dbReference type="Pfam" id="PF07883">
    <property type="entry name" value="Cupin_2"/>
    <property type="match status" value="1"/>
</dbReference>
<proteinExistence type="predicted"/>
<sequence length="142" mass="15720">MKLISINNYFTFVKPLNTTIMKQVLITLLAVLLFSSCTSVENNAEILSKNNLSSKVEYDDRMVTKTVFDSHYKMIVFALKKGQDLAPHSAPMDAPLLMLEGSAKITIGTNETIVSKGDIITLPKDLDHGVTPVTDCKFLLIK</sequence>
<evidence type="ECO:0000313" key="2">
    <source>
        <dbReference type="EMBL" id="GER59379.1"/>
    </source>
</evidence>
<protein>
    <recommendedName>
        <fullName evidence="1">Cupin type-2 domain-containing protein</fullName>
    </recommendedName>
</protein>
<gene>
    <name evidence="2" type="ORF">ULMA_14870</name>
</gene>
<dbReference type="CDD" id="cd02230">
    <property type="entry name" value="cupin_HP0902-like"/>
    <property type="match status" value="1"/>
</dbReference>
<reference evidence="2 3" key="1">
    <citation type="submission" date="2019-08" db="EMBL/GenBank/DDBJ databases">
        <title>Draft genome sequence of Ulvibacter marinus type strain NBRC 109484.</title>
        <authorList>
            <person name="Kawano K."/>
            <person name="Ushijima N."/>
            <person name="Kihara M."/>
            <person name="Itoh H."/>
        </authorList>
    </citation>
    <scope>NUCLEOTIDE SEQUENCE [LARGE SCALE GENOMIC DNA]</scope>
    <source>
        <strain evidence="2 3">NBRC 109484</strain>
    </source>
</reference>
<name>A0A5J4IP58_9FLAO</name>
<dbReference type="Gene3D" id="2.60.120.10">
    <property type="entry name" value="Jelly Rolls"/>
    <property type="match status" value="1"/>
</dbReference>
<evidence type="ECO:0000259" key="1">
    <source>
        <dbReference type="Pfam" id="PF07883"/>
    </source>
</evidence>
<accession>A0A5J4IP58</accession>
<dbReference type="EMBL" id="BKCG01000003">
    <property type="protein sequence ID" value="GER59379.1"/>
    <property type="molecule type" value="Genomic_DNA"/>
</dbReference>
<organism evidence="2 3">
    <name type="scientific">Patiriisocius marinus</name>
    <dbReference type="NCBI Taxonomy" id="1397112"/>
    <lineage>
        <taxon>Bacteria</taxon>
        <taxon>Pseudomonadati</taxon>
        <taxon>Bacteroidota</taxon>
        <taxon>Flavobacteriia</taxon>
        <taxon>Flavobacteriales</taxon>
        <taxon>Flavobacteriaceae</taxon>
        <taxon>Patiriisocius</taxon>
    </lineage>
</organism>
<dbReference type="AlphaFoldDB" id="A0A5J4IP58"/>
<keyword evidence="3" id="KW-1185">Reference proteome</keyword>
<feature type="domain" description="Cupin type-2" evidence="1">
    <location>
        <begin position="77"/>
        <end position="141"/>
    </location>
</feature>
<dbReference type="SUPFAM" id="SSF51182">
    <property type="entry name" value="RmlC-like cupins"/>
    <property type="match status" value="1"/>
</dbReference>
<dbReference type="PANTHER" id="PTHR37694">
    <property type="entry name" value="SLR8022 PROTEIN"/>
    <property type="match status" value="1"/>
</dbReference>
<evidence type="ECO:0000313" key="3">
    <source>
        <dbReference type="Proteomes" id="UP000326509"/>
    </source>
</evidence>
<comment type="caution">
    <text evidence="2">The sequence shown here is derived from an EMBL/GenBank/DDBJ whole genome shotgun (WGS) entry which is preliminary data.</text>
</comment>